<comment type="similarity">
    <text evidence="2 10">Belongs to the RNA methyltransferase RsmE family.</text>
</comment>
<evidence type="ECO:0000256" key="7">
    <source>
        <dbReference type="ARBA" id="ARBA00022691"/>
    </source>
</evidence>
<gene>
    <name evidence="13" type="ORF">FA046_15935</name>
</gene>
<name>A0A4U1BZ43_9SPHI</name>
<evidence type="ECO:0000256" key="3">
    <source>
        <dbReference type="ARBA" id="ARBA00022490"/>
    </source>
</evidence>
<dbReference type="PIRSF" id="PIRSF015601">
    <property type="entry name" value="MTase_slr0722"/>
    <property type="match status" value="1"/>
</dbReference>
<evidence type="ECO:0000259" key="12">
    <source>
        <dbReference type="Pfam" id="PF20260"/>
    </source>
</evidence>
<evidence type="ECO:0000256" key="5">
    <source>
        <dbReference type="ARBA" id="ARBA00022603"/>
    </source>
</evidence>
<dbReference type="PANTHER" id="PTHR30027">
    <property type="entry name" value="RIBOSOMAL RNA SMALL SUBUNIT METHYLTRANSFERASE E"/>
    <property type="match status" value="1"/>
</dbReference>
<evidence type="ECO:0000256" key="1">
    <source>
        <dbReference type="ARBA" id="ARBA00004496"/>
    </source>
</evidence>
<dbReference type="Gene3D" id="3.40.1280.10">
    <property type="match status" value="1"/>
</dbReference>
<evidence type="ECO:0000313" key="13">
    <source>
        <dbReference type="EMBL" id="TKB95777.1"/>
    </source>
</evidence>
<dbReference type="InterPro" id="IPR046887">
    <property type="entry name" value="RsmE_PUA-like"/>
</dbReference>
<dbReference type="InterPro" id="IPR015947">
    <property type="entry name" value="PUA-like_sf"/>
</dbReference>
<dbReference type="InterPro" id="IPR046886">
    <property type="entry name" value="RsmE_MTase_dom"/>
</dbReference>
<dbReference type="GO" id="GO:0070475">
    <property type="term" value="P:rRNA base methylation"/>
    <property type="evidence" value="ECO:0007669"/>
    <property type="project" value="TreeGrafter"/>
</dbReference>
<accession>A0A4U1BZ43</accession>
<keyword evidence="3 10" id="KW-0963">Cytoplasm</keyword>
<dbReference type="EC" id="2.1.1.193" evidence="10"/>
<evidence type="ECO:0000256" key="6">
    <source>
        <dbReference type="ARBA" id="ARBA00022679"/>
    </source>
</evidence>
<dbReference type="PANTHER" id="PTHR30027:SF3">
    <property type="entry name" value="16S RRNA (URACIL(1498)-N(3))-METHYLTRANSFERASE"/>
    <property type="match status" value="1"/>
</dbReference>
<keyword evidence="14" id="KW-1185">Reference proteome</keyword>
<dbReference type="Gene3D" id="2.40.240.20">
    <property type="entry name" value="Hypothetical PUA domain-like, domain 1"/>
    <property type="match status" value="1"/>
</dbReference>
<organism evidence="13 14">
    <name type="scientific">Pedobacter cryophilus</name>
    <dbReference type="NCBI Taxonomy" id="2571271"/>
    <lineage>
        <taxon>Bacteria</taxon>
        <taxon>Pseudomonadati</taxon>
        <taxon>Bacteroidota</taxon>
        <taxon>Sphingobacteriia</taxon>
        <taxon>Sphingobacteriales</taxon>
        <taxon>Sphingobacteriaceae</taxon>
        <taxon>Pedobacter</taxon>
    </lineage>
</organism>
<comment type="function">
    <text evidence="8 10">Specifically methylates the N3 position of the uracil ring of uridine 1498 (m3U1498) in 16S rRNA. Acts on the fully assembled 30S ribosomal subunit.</text>
</comment>
<comment type="subcellular location">
    <subcellularLocation>
        <location evidence="1 10">Cytoplasm</location>
    </subcellularLocation>
</comment>
<proteinExistence type="inferred from homology"/>
<evidence type="ECO:0000259" key="11">
    <source>
        <dbReference type="Pfam" id="PF04452"/>
    </source>
</evidence>
<dbReference type="NCBIfam" id="NF008702">
    <property type="entry name" value="PRK11713.6-1"/>
    <property type="match status" value="1"/>
</dbReference>
<dbReference type="SUPFAM" id="SSF75217">
    <property type="entry name" value="alpha/beta knot"/>
    <property type="match status" value="1"/>
</dbReference>
<dbReference type="CDD" id="cd18084">
    <property type="entry name" value="RsmE-like"/>
    <property type="match status" value="1"/>
</dbReference>
<dbReference type="InterPro" id="IPR006700">
    <property type="entry name" value="RsmE"/>
</dbReference>
<dbReference type="Proteomes" id="UP000308181">
    <property type="component" value="Unassembled WGS sequence"/>
</dbReference>
<dbReference type="SUPFAM" id="SSF88697">
    <property type="entry name" value="PUA domain-like"/>
    <property type="match status" value="1"/>
</dbReference>
<evidence type="ECO:0000256" key="8">
    <source>
        <dbReference type="ARBA" id="ARBA00025699"/>
    </source>
</evidence>
<reference evidence="13 14" key="1">
    <citation type="submission" date="2019-04" db="EMBL/GenBank/DDBJ databases">
        <title>Pedobacter sp. AR-3-17 sp. nov., isolated from Arctic soil.</title>
        <authorList>
            <person name="Dahal R.H."/>
            <person name="Kim D.-U."/>
        </authorList>
    </citation>
    <scope>NUCLEOTIDE SEQUENCE [LARGE SCALE GENOMIC DNA]</scope>
    <source>
        <strain evidence="13 14">AR-3-17</strain>
    </source>
</reference>
<dbReference type="Pfam" id="PF04452">
    <property type="entry name" value="Methyltrans_RNA"/>
    <property type="match status" value="1"/>
</dbReference>
<dbReference type="NCBIfam" id="TIGR00046">
    <property type="entry name" value="RsmE family RNA methyltransferase"/>
    <property type="match status" value="1"/>
</dbReference>
<dbReference type="GO" id="GO:0070042">
    <property type="term" value="F:rRNA (uridine-N3-)-methyltransferase activity"/>
    <property type="evidence" value="ECO:0007669"/>
    <property type="project" value="TreeGrafter"/>
</dbReference>
<dbReference type="OrthoDB" id="9815641at2"/>
<evidence type="ECO:0000256" key="2">
    <source>
        <dbReference type="ARBA" id="ARBA00005528"/>
    </source>
</evidence>
<feature type="domain" description="Ribosomal RNA small subunit methyltransferase E PUA-like" evidence="12">
    <location>
        <begin position="16"/>
        <end position="61"/>
    </location>
</feature>
<evidence type="ECO:0000313" key="14">
    <source>
        <dbReference type="Proteomes" id="UP000308181"/>
    </source>
</evidence>
<evidence type="ECO:0000256" key="10">
    <source>
        <dbReference type="PIRNR" id="PIRNR015601"/>
    </source>
</evidence>
<keyword evidence="6 10" id="KW-0808">Transferase</keyword>
<evidence type="ECO:0000256" key="4">
    <source>
        <dbReference type="ARBA" id="ARBA00022552"/>
    </source>
</evidence>
<dbReference type="InterPro" id="IPR029026">
    <property type="entry name" value="tRNA_m1G_MTases_N"/>
</dbReference>
<dbReference type="EMBL" id="SWBP01000007">
    <property type="protein sequence ID" value="TKB95777.1"/>
    <property type="molecule type" value="Genomic_DNA"/>
</dbReference>
<dbReference type="InterPro" id="IPR029028">
    <property type="entry name" value="Alpha/beta_knot_MTases"/>
</dbReference>
<dbReference type="AlphaFoldDB" id="A0A4U1BZ43"/>
<dbReference type="RefSeq" id="WP_136827533.1">
    <property type="nucleotide sequence ID" value="NZ_SWBP01000007.1"/>
</dbReference>
<evidence type="ECO:0000256" key="9">
    <source>
        <dbReference type="ARBA" id="ARBA00047944"/>
    </source>
</evidence>
<feature type="domain" description="Ribosomal RNA small subunit methyltransferase E methyltransferase" evidence="11">
    <location>
        <begin position="75"/>
        <end position="225"/>
    </location>
</feature>
<comment type="caution">
    <text evidence="13">The sequence shown here is derived from an EMBL/GenBank/DDBJ whole genome shotgun (WGS) entry which is preliminary data.</text>
</comment>
<protein>
    <recommendedName>
        <fullName evidence="10">Ribosomal RNA small subunit methyltransferase E</fullName>
        <ecNumber evidence="10">2.1.1.193</ecNumber>
    </recommendedName>
</protein>
<keyword evidence="7 10" id="KW-0949">S-adenosyl-L-methionine</keyword>
<keyword evidence="4 10" id="KW-0698">rRNA processing</keyword>
<dbReference type="Pfam" id="PF20260">
    <property type="entry name" value="PUA_4"/>
    <property type="match status" value="1"/>
</dbReference>
<keyword evidence="5 10" id="KW-0489">Methyltransferase</keyword>
<sequence length="233" mass="26836">MHLFYTPHIIGEAYQLDEEESKHCTRVLRLKIGDQVHLIDGKGGFFLAEIISDHPKKTTLRVISVEREYSKRNHYLHIAVAPTKNIDRFEWFLEKATEIGIDEITPIICERSERKEIKTDRSNKIITSAVKQSLKAYHPKLNHQITFKEFVKQAFADVKYIAHCDEMDKQSISSGFIPHQNYLILIGPEGDFSPSEIEYALQNGFVPITLGSSRLRTETAALQACFEINYLNR</sequence>
<comment type="catalytic activity">
    <reaction evidence="9 10">
        <text>uridine(1498) in 16S rRNA + S-adenosyl-L-methionine = N(3)-methyluridine(1498) in 16S rRNA + S-adenosyl-L-homocysteine + H(+)</text>
        <dbReference type="Rhea" id="RHEA:42920"/>
        <dbReference type="Rhea" id="RHEA-COMP:10283"/>
        <dbReference type="Rhea" id="RHEA-COMP:10284"/>
        <dbReference type="ChEBI" id="CHEBI:15378"/>
        <dbReference type="ChEBI" id="CHEBI:57856"/>
        <dbReference type="ChEBI" id="CHEBI:59789"/>
        <dbReference type="ChEBI" id="CHEBI:65315"/>
        <dbReference type="ChEBI" id="CHEBI:74502"/>
        <dbReference type="EC" id="2.1.1.193"/>
    </reaction>
</comment>
<dbReference type="GO" id="GO:0005737">
    <property type="term" value="C:cytoplasm"/>
    <property type="evidence" value="ECO:0007669"/>
    <property type="project" value="UniProtKB-SubCell"/>
</dbReference>